<proteinExistence type="predicted"/>
<evidence type="ECO:0008006" key="3">
    <source>
        <dbReference type="Google" id="ProtNLM"/>
    </source>
</evidence>
<dbReference type="Proteomes" id="UP001154282">
    <property type="component" value="Unassembled WGS sequence"/>
</dbReference>
<name>A0AAV0Q438_9ROSI</name>
<evidence type="ECO:0000313" key="1">
    <source>
        <dbReference type="EMBL" id="CAI0500650.1"/>
    </source>
</evidence>
<sequence>MVTFSNSSLMYLEDLSFPRIQVVVVTASLACSQCRQRVSRLLCRMASGLIEYTVDVRGKQVIFKGETEPPGGNEYHRNSDGIKENRRYPLKWFSLVSSFLLFTCCFSTRRKGYGC</sequence>
<organism evidence="1 2">
    <name type="scientific">Linum tenue</name>
    <dbReference type="NCBI Taxonomy" id="586396"/>
    <lineage>
        <taxon>Eukaryota</taxon>
        <taxon>Viridiplantae</taxon>
        <taxon>Streptophyta</taxon>
        <taxon>Embryophyta</taxon>
        <taxon>Tracheophyta</taxon>
        <taxon>Spermatophyta</taxon>
        <taxon>Magnoliopsida</taxon>
        <taxon>eudicotyledons</taxon>
        <taxon>Gunneridae</taxon>
        <taxon>Pentapetalae</taxon>
        <taxon>rosids</taxon>
        <taxon>fabids</taxon>
        <taxon>Malpighiales</taxon>
        <taxon>Linaceae</taxon>
        <taxon>Linum</taxon>
    </lineage>
</organism>
<accession>A0AAV0Q438</accession>
<evidence type="ECO:0000313" key="2">
    <source>
        <dbReference type="Proteomes" id="UP001154282"/>
    </source>
</evidence>
<dbReference type="AlphaFoldDB" id="A0AAV0Q438"/>
<gene>
    <name evidence="1" type="ORF">LITE_LOCUS41105</name>
</gene>
<dbReference type="EMBL" id="CAMGYJ010000009">
    <property type="protein sequence ID" value="CAI0500650.1"/>
    <property type="molecule type" value="Genomic_DNA"/>
</dbReference>
<comment type="caution">
    <text evidence="1">The sequence shown here is derived from an EMBL/GenBank/DDBJ whole genome shotgun (WGS) entry which is preliminary data.</text>
</comment>
<protein>
    <recommendedName>
        <fullName evidence="3">HMA domain-containing protein</fullName>
    </recommendedName>
</protein>
<reference evidence="1" key="1">
    <citation type="submission" date="2022-08" db="EMBL/GenBank/DDBJ databases">
        <authorList>
            <person name="Gutierrez-Valencia J."/>
        </authorList>
    </citation>
    <scope>NUCLEOTIDE SEQUENCE</scope>
</reference>
<keyword evidence="2" id="KW-1185">Reference proteome</keyword>